<keyword evidence="2" id="KW-0378">Hydrolase</keyword>
<reference evidence="2" key="1">
    <citation type="submission" date="2020-08" db="EMBL/GenBank/DDBJ databases">
        <title>Novel species isolated from subtropical streams in China.</title>
        <authorList>
            <person name="Lu H."/>
        </authorList>
    </citation>
    <scope>NUCLEOTIDE SEQUENCE</scope>
    <source>
        <strain evidence="2">KACC 12607</strain>
    </source>
</reference>
<accession>A0A923KQL5</accession>
<evidence type="ECO:0000313" key="2">
    <source>
        <dbReference type="EMBL" id="MBC3863998.1"/>
    </source>
</evidence>
<dbReference type="GO" id="GO:0016787">
    <property type="term" value="F:hydrolase activity"/>
    <property type="evidence" value="ECO:0007669"/>
    <property type="project" value="UniProtKB-KW"/>
</dbReference>
<organism evidence="2 3">
    <name type="scientific">Undibacterium jejuense</name>
    <dbReference type="NCBI Taxonomy" id="1344949"/>
    <lineage>
        <taxon>Bacteria</taxon>
        <taxon>Pseudomonadati</taxon>
        <taxon>Pseudomonadota</taxon>
        <taxon>Betaproteobacteria</taxon>
        <taxon>Burkholderiales</taxon>
        <taxon>Oxalobacteraceae</taxon>
        <taxon>Undibacterium</taxon>
    </lineage>
</organism>
<protein>
    <submittedName>
        <fullName evidence="2">Alpha/beta hydrolase</fullName>
    </submittedName>
</protein>
<proteinExistence type="predicted"/>
<dbReference type="PANTHER" id="PTHR43194">
    <property type="entry name" value="HYDROLASE ALPHA/BETA FOLD FAMILY"/>
    <property type="match status" value="1"/>
</dbReference>
<dbReference type="AlphaFoldDB" id="A0A923KQL5"/>
<evidence type="ECO:0000313" key="3">
    <source>
        <dbReference type="Proteomes" id="UP000634011"/>
    </source>
</evidence>
<dbReference type="RefSeq" id="WP_186913943.1">
    <property type="nucleotide sequence ID" value="NZ_JACOFV010000020.1"/>
</dbReference>
<evidence type="ECO:0000259" key="1">
    <source>
        <dbReference type="Pfam" id="PF12697"/>
    </source>
</evidence>
<feature type="domain" description="AB hydrolase-1" evidence="1">
    <location>
        <begin position="4"/>
        <end position="240"/>
    </location>
</feature>
<dbReference type="InterPro" id="IPR000073">
    <property type="entry name" value="AB_hydrolase_1"/>
</dbReference>
<dbReference type="InterPro" id="IPR029058">
    <property type="entry name" value="AB_hydrolase_fold"/>
</dbReference>
<dbReference type="PANTHER" id="PTHR43194:SF5">
    <property type="entry name" value="PIMELOYL-[ACYL-CARRIER PROTEIN] METHYL ESTER ESTERASE"/>
    <property type="match status" value="1"/>
</dbReference>
<dbReference type="EMBL" id="JACOFV010000020">
    <property type="protein sequence ID" value="MBC3863998.1"/>
    <property type="molecule type" value="Genomic_DNA"/>
</dbReference>
<comment type="caution">
    <text evidence="2">The sequence shown here is derived from an EMBL/GenBank/DDBJ whole genome shotgun (WGS) entry which is preliminary data.</text>
</comment>
<name>A0A923KQL5_9BURK</name>
<dbReference type="SUPFAM" id="SSF53474">
    <property type="entry name" value="alpha/beta-Hydrolases"/>
    <property type="match status" value="1"/>
</dbReference>
<dbReference type="Gene3D" id="3.40.50.1820">
    <property type="entry name" value="alpha/beta hydrolase"/>
    <property type="match status" value="1"/>
</dbReference>
<dbReference type="Pfam" id="PF12697">
    <property type="entry name" value="Abhydrolase_6"/>
    <property type="match status" value="1"/>
</dbReference>
<dbReference type="InterPro" id="IPR050228">
    <property type="entry name" value="Carboxylesterase_BioH"/>
</dbReference>
<keyword evidence="3" id="KW-1185">Reference proteome</keyword>
<gene>
    <name evidence="2" type="ORF">H8K32_17970</name>
</gene>
<dbReference type="Proteomes" id="UP000634011">
    <property type="component" value="Unassembled WGS sequence"/>
</dbReference>
<sequence>MTWVLLRGLMREKRHWGDFLAAFKAAFPNDQVITIDFPGNGELHQQTSASNIENMVEFARTQVRGANAKSPIHLLAISLGAMVAVAWARGYPQEIARMVLINTSLAPHNPFYHRLRPGNYPRLLTTMLFGNVQQREQLVFDLTSSQKATSMIHTAVQNWVSYARQYPISRGNIIRQLLAALRYHAPQQTPHSAMLLLVGDGDQLVNPQCSKTLANLWHCPLTIHPTAGHDLPFDDGDWVISQIQAWLPTVEIRTQNAIPR</sequence>
<dbReference type="PRINTS" id="PR00111">
    <property type="entry name" value="ABHYDROLASE"/>
</dbReference>